<evidence type="ECO:0000259" key="3">
    <source>
        <dbReference type="SMART" id="SM01007"/>
    </source>
</evidence>
<dbReference type="RefSeq" id="WP_103897899.1">
    <property type="nucleotide sequence ID" value="NZ_JALY01000016.1"/>
</dbReference>
<comment type="caution">
    <text evidence="4">The sequence shown here is derived from an EMBL/GenBank/DDBJ whole genome shotgun (WGS) entry which is preliminary data.</text>
</comment>
<sequence>MLEEQLKKEVAEFAKLVWDRKLTDGTGGNMSIKYGDKIYITPTSTIKHFLTEKDIITIDKNGNKIDGLKEPSSERKMHIKIYEKANDVNAIIHAHSIYATSFAITFEKLPINALPESSLVLDPITYIPYQMPGTQEFADAFNEGLENGSRVFVLQNHGVTVAGKDMSEAYVKLETLEFLAQVSFISKLYSNVNEIPKEKITAFKEFFRRIPTSEIGQSND</sequence>
<dbReference type="Pfam" id="PF00596">
    <property type="entry name" value="Aldolase_II"/>
    <property type="match status" value="1"/>
</dbReference>
<dbReference type="AlphaFoldDB" id="A0A2S5EKI8"/>
<dbReference type="InterPro" id="IPR001303">
    <property type="entry name" value="Aldolase_II/adducin_N"/>
</dbReference>
<keyword evidence="2" id="KW-0456">Lyase</keyword>
<proteinExistence type="predicted"/>
<dbReference type="InterPro" id="IPR036409">
    <property type="entry name" value="Aldolase_II/adducin_N_sf"/>
</dbReference>
<evidence type="ECO:0000256" key="2">
    <source>
        <dbReference type="ARBA" id="ARBA00023239"/>
    </source>
</evidence>
<evidence type="ECO:0000313" key="5">
    <source>
        <dbReference type="Proteomes" id="UP000236950"/>
    </source>
</evidence>
<dbReference type="PANTHER" id="PTHR22789:SF0">
    <property type="entry name" value="3-OXO-TETRONATE 4-PHOSPHATE DECARBOXYLASE-RELATED"/>
    <property type="match status" value="1"/>
</dbReference>
<dbReference type="Gene3D" id="3.40.225.10">
    <property type="entry name" value="Class II aldolase/adducin N-terminal domain"/>
    <property type="match status" value="1"/>
</dbReference>
<evidence type="ECO:0000313" key="4">
    <source>
        <dbReference type="EMBL" id="POZ93627.1"/>
    </source>
</evidence>
<dbReference type="Proteomes" id="UP000236950">
    <property type="component" value="Unassembled WGS sequence"/>
</dbReference>
<evidence type="ECO:0000256" key="1">
    <source>
        <dbReference type="ARBA" id="ARBA00022723"/>
    </source>
</evidence>
<keyword evidence="5" id="KW-1185">Reference proteome</keyword>
<dbReference type="InterPro" id="IPR050197">
    <property type="entry name" value="Aldolase_class_II_sugar_metab"/>
</dbReference>
<dbReference type="GO" id="GO:0016832">
    <property type="term" value="F:aldehyde-lyase activity"/>
    <property type="evidence" value="ECO:0007669"/>
    <property type="project" value="TreeGrafter"/>
</dbReference>
<dbReference type="SMART" id="SM01007">
    <property type="entry name" value="Aldolase_II"/>
    <property type="match status" value="1"/>
</dbReference>
<gene>
    <name evidence="4" type="ORF">AA81_00780</name>
</gene>
<name>A0A2S5EKI8_9BACT</name>
<accession>A0A2S5EKI8</accession>
<dbReference type="PANTHER" id="PTHR22789">
    <property type="entry name" value="FUCULOSE PHOSPHATE ALDOLASE"/>
    <property type="match status" value="1"/>
</dbReference>
<dbReference type="SUPFAM" id="SSF53639">
    <property type="entry name" value="AraD/HMP-PK domain-like"/>
    <property type="match status" value="1"/>
</dbReference>
<feature type="domain" description="Class II aldolase/adducin N-terminal" evidence="3">
    <location>
        <begin position="8"/>
        <end position="184"/>
    </location>
</feature>
<dbReference type="EMBL" id="JALY01000016">
    <property type="protein sequence ID" value="POZ93627.1"/>
    <property type="molecule type" value="Genomic_DNA"/>
</dbReference>
<reference evidence="4 5" key="1">
    <citation type="submission" date="2014-01" db="EMBL/GenBank/DDBJ databases">
        <title>Comparative genomics of Petrotoga.</title>
        <authorList>
            <person name="Chow K."/>
            <person name="Charchuk R."/>
            <person name="Nesbo C.L."/>
        </authorList>
    </citation>
    <scope>NUCLEOTIDE SEQUENCE [LARGE SCALE GENOMIC DNA]</scope>
    <source>
        <strain evidence="4 5">DSM 16923</strain>
    </source>
</reference>
<dbReference type="GO" id="GO:0005829">
    <property type="term" value="C:cytosol"/>
    <property type="evidence" value="ECO:0007669"/>
    <property type="project" value="TreeGrafter"/>
</dbReference>
<protein>
    <submittedName>
        <fullName evidence="4">Aldolase</fullName>
    </submittedName>
</protein>
<keyword evidence="1" id="KW-0479">Metal-binding</keyword>
<organism evidence="4 5">
    <name type="scientific">Petrotoga halophila DSM 16923</name>
    <dbReference type="NCBI Taxonomy" id="1122953"/>
    <lineage>
        <taxon>Bacteria</taxon>
        <taxon>Thermotogati</taxon>
        <taxon>Thermotogota</taxon>
        <taxon>Thermotogae</taxon>
        <taxon>Petrotogales</taxon>
        <taxon>Petrotogaceae</taxon>
        <taxon>Petrotoga</taxon>
    </lineage>
</organism>
<dbReference type="GO" id="GO:0046872">
    <property type="term" value="F:metal ion binding"/>
    <property type="evidence" value="ECO:0007669"/>
    <property type="project" value="UniProtKB-KW"/>
</dbReference>
<dbReference type="GO" id="GO:0019323">
    <property type="term" value="P:pentose catabolic process"/>
    <property type="evidence" value="ECO:0007669"/>
    <property type="project" value="TreeGrafter"/>
</dbReference>